<evidence type="ECO:0000313" key="2">
    <source>
        <dbReference type="Proteomes" id="UP000465221"/>
    </source>
</evidence>
<dbReference type="AlphaFoldDB" id="A0A8H3RQZ7"/>
<gene>
    <name evidence="1" type="ORF">IFM46972_04242</name>
</gene>
<sequence length="96" mass="11038">MQTAEEQGFDSIFLQKNSANIVELWGWIFRTWKHPLCCLRHDDLPVVLFREELDSANMAQLGQSKYSRKKPHSHAAAALSSQAVRFHRSVVEHFGT</sequence>
<name>A0A8H3RQZ7_9EURO</name>
<comment type="caution">
    <text evidence="1">The sequence shown here is derived from an EMBL/GenBank/DDBJ whole genome shotgun (WGS) entry which is preliminary data.</text>
</comment>
<dbReference type="EMBL" id="BLKC01000023">
    <property type="protein sequence ID" value="GFF34475.1"/>
    <property type="molecule type" value="Genomic_DNA"/>
</dbReference>
<proteinExistence type="predicted"/>
<organism evidence="1 2">
    <name type="scientific">Aspergillus udagawae</name>
    <dbReference type="NCBI Taxonomy" id="91492"/>
    <lineage>
        <taxon>Eukaryota</taxon>
        <taxon>Fungi</taxon>
        <taxon>Dikarya</taxon>
        <taxon>Ascomycota</taxon>
        <taxon>Pezizomycotina</taxon>
        <taxon>Eurotiomycetes</taxon>
        <taxon>Eurotiomycetidae</taxon>
        <taxon>Eurotiales</taxon>
        <taxon>Aspergillaceae</taxon>
        <taxon>Aspergillus</taxon>
        <taxon>Aspergillus subgen. Fumigati</taxon>
    </lineage>
</organism>
<accession>A0A8H3RQZ7</accession>
<evidence type="ECO:0000313" key="1">
    <source>
        <dbReference type="EMBL" id="GFF34475.1"/>
    </source>
</evidence>
<protein>
    <submittedName>
        <fullName evidence="1">Uncharacterized protein</fullName>
    </submittedName>
</protein>
<reference evidence="1 2" key="1">
    <citation type="submission" date="2020-01" db="EMBL/GenBank/DDBJ databases">
        <title>Draft genome sequence of Aspergillus udagawae IFM 46972.</title>
        <authorList>
            <person name="Takahashi H."/>
            <person name="Yaguchi T."/>
        </authorList>
    </citation>
    <scope>NUCLEOTIDE SEQUENCE [LARGE SCALE GENOMIC DNA]</scope>
    <source>
        <strain evidence="1 2">IFM 46972</strain>
    </source>
</reference>
<dbReference type="Proteomes" id="UP000465221">
    <property type="component" value="Unassembled WGS sequence"/>
</dbReference>